<dbReference type="EMBL" id="MFJR01000007">
    <property type="protein sequence ID" value="OGG26731.1"/>
    <property type="molecule type" value="Genomic_DNA"/>
</dbReference>
<dbReference type="GO" id="GO:0016757">
    <property type="term" value="F:glycosyltransferase activity"/>
    <property type="evidence" value="ECO:0007669"/>
    <property type="project" value="UniProtKB-KW"/>
</dbReference>
<dbReference type="InterPro" id="IPR001173">
    <property type="entry name" value="Glyco_trans_2-like"/>
</dbReference>
<comment type="similarity">
    <text evidence="1">Belongs to the glycosyltransferase 2 family.</text>
</comment>
<comment type="caution">
    <text evidence="5">The sequence shown here is derived from an EMBL/GenBank/DDBJ whole genome shotgun (WGS) entry which is preliminary data.</text>
</comment>
<dbReference type="PANTHER" id="PTHR43179">
    <property type="entry name" value="RHAMNOSYLTRANSFERASE WBBL"/>
    <property type="match status" value="1"/>
</dbReference>
<keyword evidence="2" id="KW-0328">Glycosyltransferase</keyword>
<accession>A0A1F6APX0</accession>
<sequence length="302" mass="34673">MGNLSVDFIVPTLNINPERIVECKNSILTQKEKFKINIFIEKGSSFTKSVNRGIRKGKGQYVALINDDVILTPTWLDEAIKILEMNKRCAAVATRVLSFDGVYIDSCGMDYKIIGRAIKRGNGLIESKLLFSKVEEVFGVPCSAALFKREPLIKAGLFDEKFYAYLEDVDLSFRLRLMGYTLFFAPKSIAFHLGEATSSLFGNLKSMMDARNWFYIIVKNYPLNIIKSNFDEIFLERLKNLSGLIKDTIQKYGWRSVWVLPVSVAFVFGAILRRFPKLISDRKKIQNTRKIRDDEIETWMKD</sequence>
<dbReference type="PANTHER" id="PTHR43179:SF12">
    <property type="entry name" value="GALACTOFURANOSYLTRANSFERASE GLFT2"/>
    <property type="match status" value="1"/>
</dbReference>
<dbReference type="Pfam" id="PF00535">
    <property type="entry name" value="Glycos_transf_2"/>
    <property type="match status" value="1"/>
</dbReference>
<evidence type="ECO:0000313" key="6">
    <source>
        <dbReference type="Proteomes" id="UP000176609"/>
    </source>
</evidence>
<dbReference type="SUPFAM" id="SSF53448">
    <property type="entry name" value="Nucleotide-diphospho-sugar transferases"/>
    <property type="match status" value="1"/>
</dbReference>
<gene>
    <name evidence="5" type="ORF">A2960_00985</name>
</gene>
<proteinExistence type="inferred from homology"/>
<evidence type="ECO:0000313" key="5">
    <source>
        <dbReference type="EMBL" id="OGG26731.1"/>
    </source>
</evidence>
<evidence type="ECO:0000256" key="2">
    <source>
        <dbReference type="ARBA" id="ARBA00022676"/>
    </source>
</evidence>
<dbReference type="Gene3D" id="3.90.550.10">
    <property type="entry name" value="Spore Coat Polysaccharide Biosynthesis Protein SpsA, Chain A"/>
    <property type="match status" value="1"/>
</dbReference>
<organism evidence="5 6">
    <name type="scientific">Candidatus Gottesmanbacteria bacterium RIFCSPLOWO2_01_FULL_39_12b</name>
    <dbReference type="NCBI Taxonomy" id="1798388"/>
    <lineage>
        <taxon>Bacteria</taxon>
        <taxon>Candidatus Gottesmaniibacteriota</taxon>
    </lineage>
</organism>
<feature type="domain" description="Glycosyltransferase 2-like" evidence="4">
    <location>
        <begin position="41"/>
        <end position="153"/>
    </location>
</feature>
<keyword evidence="3" id="KW-0808">Transferase</keyword>
<dbReference type="InterPro" id="IPR029044">
    <property type="entry name" value="Nucleotide-diphossugar_trans"/>
</dbReference>
<dbReference type="AlphaFoldDB" id="A0A1F6APX0"/>
<dbReference type="Proteomes" id="UP000176609">
    <property type="component" value="Unassembled WGS sequence"/>
</dbReference>
<evidence type="ECO:0000259" key="4">
    <source>
        <dbReference type="Pfam" id="PF00535"/>
    </source>
</evidence>
<protein>
    <recommendedName>
        <fullName evidence="4">Glycosyltransferase 2-like domain-containing protein</fullName>
    </recommendedName>
</protein>
<evidence type="ECO:0000256" key="1">
    <source>
        <dbReference type="ARBA" id="ARBA00006739"/>
    </source>
</evidence>
<evidence type="ECO:0000256" key="3">
    <source>
        <dbReference type="ARBA" id="ARBA00022679"/>
    </source>
</evidence>
<reference evidence="5 6" key="1">
    <citation type="journal article" date="2016" name="Nat. Commun.">
        <title>Thousands of microbial genomes shed light on interconnected biogeochemical processes in an aquifer system.</title>
        <authorList>
            <person name="Anantharaman K."/>
            <person name="Brown C.T."/>
            <person name="Hug L.A."/>
            <person name="Sharon I."/>
            <person name="Castelle C.J."/>
            <person name="Probst A.J."/>
            <person name="Thomas B.C."/>
            <person name="Singh A."/>
            <person name="Wilkins M.J."/>
            <person name="Karaoz U."/>
            <person name="Brodie E.L."/>
            <person name="Williams K.H."/>
            <person name="Hubbard S.S."/>
            <person name="Banfield J.F."/>
        </authorList>
    </citation>
    <scope>NUCLEOTIDE SEQUENCE [LARGE SCALE GENOMIC DNA]</scope>
</reference>
<name>A0A1F6APX0_9BACT</name>